<organism evidence="3 4">
    <name type="scientific">Adineta ricciae</name>
    <name type="common">Rotifer</name>
    <dbReference type="NCBI Taxonomy" id="249248"/>
    <lineage>
        <taxon>Eukaryota</taxon>
        <taxon>Metazoa</taxon>
        <taxon>Spiralia</taxon>
        <taxon>Gnathifera</taxon>
        <taxon>Rotifera</taxon>
        <taxon>Eurotatoria</taxon>
        <taxon>Bdelloidea</taxon>
        <taxon>Adinetida</taxon>
        <taxon>Adinetidae</taxon>
        <taxon>Adineta</taxon>
    </lineage>
</organism>
<dbReference type="Gene3D" id="2.120.10.30">
    <property type="entry name" value="TolB, C-terminal domain"/>
    <property type="match status" value="2"/>
</dbReference>
<dbReference type="Proteomes" id="UP000663828">
    <property type="component" value="Unassembled WGS sequence"/>
</dbReference>
<accession>A0A816HGU8</accession>
<evidence type="ECO:0000313" key="4">
    <source>
        <dbReference type="Proteomes" id="UP000663828"/>
    </source>
</evidence>
<dbReference type="SUPFAM" id="SSF63829">
    <property type="entry name" value="Calcium-dependent phosphotriesterase"/>
    <property type="match status" value="1"/>
</dbReference>
<dbReference type="InterPro" id="IPR011042">
    <property type="entry name" value="6-blade_b-propeller_TolB-like"/>
</dbReference>
<dbReference type="EMBL" id="CAJNOR010017450">
    <property type="protein sequence ID" value="CAF1687345.1"/>
    <property type="molecule type" value="Genomic_DNA"/>
</dbReference>
<evidence type="ECO:0000256" key="2">
    <source>
        <dbReference type="ARBA" id="ARBA00023180"/>
    </source>
</evidence>
<feature type="non-terminal residue" evidence="3">
    <location>
        <position position="266"/>
    </location>
</feature>
<proteinExistence type="predicted"/>
<name>A0A816HGU8_ADIRI</name>
<sequence>MWAMSCTFCFHYLEPKYNKWKQHANTIAGANGAGDRLFQLNEPQAIYLDEFSNMYVVDHANHRLVQWKWNAKQGEIIAGGNGKGKRLDQLNGPTDVIVDERNFTFIIADQGNKRVVQWSKYNQQEILIENIDCYGLAMDKQGYIYVSDVEKNEVRKWKIGDKEGKLVAGGNGEGDQLNQLSSPTYLVVDDEQSVYISDNSNNRVMKWKKGAKEGVIIAGGHGHGDDFNQLYDPSGLIIDQWGRIYISDHLNHRVMGWSEGDKEGEM</sequence>
<dbReference type="PANTHER" id="PTHR10680">
    <property type="entry name" value="PEPTIDYL-GLYCINE ALPHA-AMIDATING MONOOXYGENASE"/>
    <property type="match status" value="1"/>
</dbReference>
<keyword evidence="4" id="KW-1185">Reference proteome</keyword>
<evidence type="ECO:0000256" key="1">
    <source>
        <dbReference type="ARBA" id="ARBA00022729"/>
    </source>
</evidence>
<evidence type="ECO:0000313" key="3">
    <source>
        <dbReference type="EMBL" id="CAF1687345.1"/>
    </source>
</evidence>
<dbReference type="CDD" id="cd05819">
    <property type="entry name" value="NHL"/>
    <property type="match status" value="1"/>
</dbReference>
<keyword evidence="1" id="KW-0732">Signal</keyword>
<protein>
    <submittedName>
        <fullName evidence="3">Uncharacterized protein</fullName>
    </submittedName>
</protein>
<reference evidence="3" key="1">
    <citation type="submission" date="2021-02" db="EMBL/GenBank/DDBJ databases">
        <authorList>
            <person name="Nowell W R."/>
        </authorList>
    </citation>
    <scope>NUCLEOTIDE SEQUENCE</scope>
</reference>
<keyword evidence="2" id="KW-0325">Glycoprotein</keyword>
<feature type="non-terminal residue" evidence="3">
    <location>
        <position position="1"/>
    </location>
</feature>
<comment type="caution">
    <text evidence="3">The sequence shown here is derived from an EMBL/GenBank/DDBJ whole genome shotgun (WGS) entry which is preliminary data.</text>
</comment>
<gene>
    <name evidence="3" type="ORF">XAT740_LOCUS62356</name>
</gene>
<dbReference type="AlphaFoldDB" id="A0A816HGU8"/>